<organism evidence="2 3">
    <name type="scientific">Thermoactinomyces daqus</name>
    <dbReference type="NCBI Taxonomy" id="1329516"/>
    <lineage>
        <taxon>Bacteria</taxon>
        <taxon>Bacillati</taxon>
        <taxon>Bacillota</taxon>
        <taxon>Bacilli</taxon>
        <taxon>Bacillales</taxon>
        <taxon>Thermoactinomycetaceae</taxon>
        <taxon>Thermoactinomyces</taxon>
    </lineage>
</organism>
<evidence type="ECO:0000313" key="2">
    <source>
        <dbReference type="EMBL" id="MBA4544279.1"/>
    </source>
</evidence>
<name>A0A7W1XCS3_9BACL</name>
<evidence type="ECO:0000259" key="1">
    <source>
        <dbReference type="Pfam" id="PF24693"/>
    </source>
</evidence>
<reference evidence="2 3" key="1">
    <citation type="submission" date="2020-07" db="EMBL/GenBank/DDBJ databases">
        <authorList>
            <person name="Feng H."/>
        </authorList>
    </citation>
    <scope>NUCLEOTIDE SEQUENCE [LARGE SCALE GENOMIC DNA]</scope>
    <source>
        <strain evidence="3">s-11</strain>
    </source>
</reference>
<keyword evidence="3" id="KW-1185">Reference proteome</keyword>
<dbReference type="Proteomes" id="UP000530514">
    <property type="component" value="Unassembled WGS sequence"/>
</dbReference>
<dbReference type="Pfam" id="PF24693">
    <property type="entry name" value="DUF7660"/>
    <property type="match status" value="1"/>
</dbReference>
<dbReference type="InterPro" id="IPR056077">
    <property type="entry name" value="DUF7660"/>
</dbReference>
<protein>
    <recommendedName>
        <fullName evidence="1">DUF7660 domain-containing protein</fullName>
    </recommendedName>
</protein>
<feature type="domain" description="DUF7660" evidence="1">
    <location>
        <begin position="12"/>
        <end position="84"/>
    </location>
</feature>
<sequence>MGIQDMLEKVENKDDFIKFISLLVKDLKQNSNDWVNTSLEDYLNGIASWVEDVDGLITDPSEDFTEGIDWNFVATILFAGSRYE</sequence>
<dbReference type="AlphaFoldDB" id="A0A7W1XCS3"/>
<comment type="caution">
    <text evidence="2">The sequence shown here is derived from an EMBL/GenBank/DDBJ whole genome shotgun (WGS) entry which is preliminary data.</text>
</comment>
<gene>
    <name evidence="2" type="ORF">H1164_15605</name>
</gene>
<evidence type="ECO:0000313" key="3">
    <source>
        <dbReference type="Proteomes" id="UP000530514"/>
    </source>
</evidence>
<dbReference type="RefSeq" id="WP_181735452.1">
    <property type="nucleotide sequence ID" value="NZ_JACEIP010000033.1"/>
</dbReference>
<dbReference type="EMBL" id="JACEIP010000033">
    <property type="protein sequence ID" value="MBA4544279.1"/>
    <property type="molecule type" value="Genomic_DNA"/>
</dbReference>
<proteinExistence type="predicted"/>
<accession>A0A7W1XCS3</accession>